<keyword evidence="1" id="KW-0472">Membrane</keyword>
<feature type="transmembrane region" description="Helical" evidence="1">
    <location>
        <begin position="66"/>
        <end position="84"/>
    </location>
</feature>
<keyword evidence="1" id="KW-0812">Transmembrane</keyword>
<comment type="caution">
    <text evidence="2">The sequence shown here is derived from an EMBL/GenBank/DDBJ whole genome shotgun (WGS) entry which is preliminary data.</text>
</comment>
<dbReference type="RefSeq" id="WP_150079854.1">
    <property type="nucleotide sequence ID" value="NZ_VWOX01000032.1"/>
</dbReference>
<accession>A0A5M6CYY5</accession>
<organism evidence="2 3">
    <name type="scientific">Roseiconus nitratireducens</name>
    <dbReference type="NCBI Taxonomy" id="2605748"/>
    <lineage>
        <taxon>Bacteria</taxon>
        <taxon>Pseudomonadati</taxon>
        <taxon>Planctomycetota</taxon>
        <taxon>Planctomycetia</taxon>
        <taxon>Pirellulales</taxon>
        <taxon>Pirellulaceae</taxon>
        <taxon>Roseiconus</taxon>
    </lineage>
</organism>
<dbReference type="Proteomes" id="UP000324479">
    <property type="component" value="Unassembled WGS sequence"/>
</dbReference>
<evidence type="ECO:0000313" key="2">
    <source>
        <dbReference type="EMBL" id="KAA5538509.1"/>
    </source>
</evidence>
<dbReference type="EMBL" id="VWOX01000032">
    <property type="protein sequence ID" value="KAA5538509.1"/>
    <property type="molecule type" value="Genomic_DNA"/>
</dbReference>
<keyword evidence="3" id="KW-1185">Reference proteome</keyword>
<gene>
    <name evidence="2" type="ORF">FYK55_27605</name>
</gene>
<feature type="transmembrane region" description="Helical" evidence="1">
    <location>
        <begin position="96"/>
        <end position="115"/>
    </location>
</feature>
<dbReference type="AlphaFoldDB" id="A0A5M6CYY5"/>
<feature type="transmembrane region" description="Helical" evidence="1">
    <location>
        <begin position="127"/>
        <end position="148"/>
    </location>
</feature>
<evidence type="ECO:0000313" key="3">
    <source>
        <dbReference type="Proteomes" id="UP000324479"/>
    </source>
</evidence>
<protein>
    <submittedName>
        <fullName evidence="2">Uncharacterized protein</fullName>
    </submittedName>
</protein>
<proteinExistence type="predicted"/>
<feature type="transmembrane region" description="Helical" evidence="1">
    <location>
        <begin position="32"/>
        <end position="54"/>
    </location>
</feature>
<reference evidence="2 3" key="1">
    <citation type="submission" date="2019-08" db="EMBL/GenBank/DDBJ databases">
        <authorList>
            <person name="Dhanesh K."/>
            <person name="Kumar G."/>
            <person name="Sasikala C."/>
            <person name="Venkata Ramana C."/>
        </authorList>
    </citation>
    <scope>NUCLEOTIDE SEQUENCE [LARGE SCALE GENOMIC DNA]</scope>
    <source>
        <strain evidence="2 3">JC645</strain>
    </source>
</reference>
<evidence type="ECO:0000256" key="1">
    <source>
        <dbReference type="SAM" id="Phobius"/>
    </source>
</evidence>
<keyword evidence="1" id="KW-1133">Transmembrane helix</keyword>
<name>A0A5M6CYY5_9BACT</name>
<sequence length="160" mass="18217">MRAHVLPELQTNPYQPPSSVEDSQVRPGVWNAIGRVCVLIYGVLFASDCIAGTIDGVVSREPMIKTVYWIVMSVLTTYGILALAIRRIRIPQLFTFWKYFAVALPFLTCLAAAWKIYQDPPLSGTELFTVCVIFAVMTTPAFVFNWMVRHRLKEPNHRLR</sequence>